<sequence length="376" mass="41643">MRAVYAHADQSWTREGLGKLRYDGSNDGLRLGQAMLRGQAELADTVSATLVLSAEDDRNGIVDVTEAWLRWSPLPSGPWKTSVRAGAFFSPMSLENNGIGWTPTRTISTSAINSWIGEELRTRGLEVSTVRRGRMLGQPHDVGFSASVFDGNDAAGSLLAWRGWSISDRITGLSEPLLMADLPVYRPDGRLKKQWRSIRVFKEIDDRIGFQLGAQYGYGGWLELAATKYDNRANPTIIKEGQYSWRVRFEHVSARVRAKGWEVLFQAMDGQTWMGAPGAGVDFRAWFLLASHPVGAGKVSLRYDRFKLREDDVVPEDPNGEHGGAVALAYARPLTPKLTLVAEALAVDSTRPARALLGDAPHQRESSVTTSLRWRF</sequence>
<gene>
    <name evidence="1" type="ORF">C7C56_021065</name>
</gene>
<protein>
    <recommendedName>
        <fullName evidence="3">Porin</fullName>
    </recommendedName>
</protein>
<reference evidence="1 2" key="1">
    <citation type="submission" date="2018-04" db="EMBL/GenBank/DDBJ databases">
        <title>Massilia violaceinigra sp. nov., a novel purple-pigmented bacterium isolated from Tianshan glacier, Xinjiang, China.</title>
        <authorList>
            <person name="Wang H."/>
        </authorList>
    </citation>
    <scope>NUCLEOTIDE SEQUENCE [LARGE SCALE GENOMIC DNA]</scope>
    <source>
        <strain evidence="1 2">B448-2</strain>
    </source>
</reference>
<evidence type="ECO:0008006" key="3">
    <source>
        <dbReference type="Google" id="ProtNLM"/>
    </source>
</evidence>
<keyword evidence="2" id="KW-1185">Reference proteome</keyword>
<organism evidence="1 2">
    <name type="scientific">Massilia glaciei</name>
    <dbReference type="NCBI Taxonomy" id="1524097"/>
    <lineage>
        <taxon>Bacteria</taxon>
        <taxon>Pseudomonadati</taxon>
        <taxon>Pseudomonadota</taxon>
        <taxon>Betaproteobacteria</taxon>
        <taxon>Burkholderiales</taxon>
        <taxon>Oxalobacteraceae</taxon>
        <taxon>Telluria group</taxon>
        <taxon>Massilia</taxon>
    </lineage>
</organism>
<proteinExistence type="predicted"/>
<evidence type="ECO:0000313" key="2">
    <source>
        <dbReference type="Proteomes" id="UP000241421"/>
    </source>
</evidence>
<dbReference type="Gene3D" id="2.40.160.10">
    <property type="entry name" value="Porin"/>
    <property type="match status" value="1"/>
</dbReference>
<accession>A0A2U2HFT4</accession>
<dbReference type="Proteomes" id="UP000241421">
    <property type="component" value="Unassembled WGS sequence"/>
</dbReference>
<dbReference type="InterPro" id="IPR023614">
    <property type="entry name" value="Porin_dom_sf"/>
</dbReference>
<evidence type="ECO:0000313" key="1">
    <source>
        <dbReference type="EMBL" id="PWF43389.1"/>
    </source>
</evidence>
<name>A0A2U2HFT4_9BURK</name>
<dbReference type="AlphaFoldDB" id="A0A2U2HFT4"/>
<dbReference type="EMBL" id="PXWF02000281">
    <property type="protein sequence ID" value="PWF43389.1"/>
    <property type="molecule type" value="Genomic_DNA"/>
</dbReference>
<dbReference type="SUPFAM" id="SSF56935">
    <property type="entry name" value="Porins"/>
    <property type="match status" value="1"/>
</dbReference>
<comment type="caution">
    <text evidence="1">The sequence shown here is derived from an EMBL/GenBank/DDBJ whole genome shotgun (WGS) entry which is preliminary data.</text>
</comment>